<dbReference type="EMBL" id="FUZT01000002">
    <property type="protein sequence ID" value="SKC50610.1"/>
    <property type="molecule type" value="Genomic_DNA"/>
</dbReference>
<gene>
    <name evidence="2" type="ORF">SAMN02194393_01173</name>
</gene>
<feature type="chain" id="PRO_5012233846" evidence="1">
    <location>
        <begin position="21"/>
        <end position="188"/>
    </location>
</feature>
<dbReference type="RefSeq" id="WP_079490025.1">
    <property type="nucleotide sequence ID" value="NZ_FUZT01000002.1"/>
</dbReference>
<keyword evidence="3" id="KW-1185">Reference proteome</keyword>
<dbReference type="OrthoDB" id="2381664at2"/>
<name>A0A1T5JGP1_9FIRM</name>
<protein>
    <submittedName>
        <fullName evidence="2">Uncharacterized protein</fullName>
    </submittedName>
</protein>
<dbReference type="AlphaFoldDB" id="A0A1T5JGP1"/>
<evidence type="ECO:0000313" key="2">
    <source>
        <dbReference type="EMBL" id="SKC50610.1"/>
    </source>
</evidence>
<evidence type="ECO:0000256" key="1">
    <source>
        <dbReference type="SAM" id="SignalP"/>
    </source>
</evidence>
<keyword evidence="1" id="KW-0732">Signal</keyword>
<proteinExistence type="predicted"/>
<feature type="signal peptide" evidence="1">
    <location>
        <begin position="1"/>
        <end position="20"/>
    </location>
</feature>
<dbReference type="STRING" id="36842.SAMN02194393_01173"/>
<dbReference type="Proteomes" id="UP000190285">
    <property type="component" value="Unassembled WGS sequence"/>
</dbReference>
<evidence type="ECO:0000313" key="3">
    <source>
        <dbReference type="Proteomes" id="UP000190285"/>
    </source>
</evidence>
<sequence>MNKIKPKKSLAICLSTIALAGSFFVISGSGFMGPGSDDDPIVTLSYVEKRIEQIKYYINQNIETINNETMGLKTRVKELEGQSNKSNLIPNESNISVAASPSKFEVVAIEAGQILKLGESSEVIWRSGKATAIASENGGLLDVTIGKDIKTGEEIPLHHLLIIPRNDGRGMTVTAKSFVMIKGTYAIQ</sequence>
<organism evidence="2 3">
    <name type="scientific">Maledivibacter halophilus</name>
    <dbReference type="NCBI Taxonomy" id="36842"/>
    <lineage>
        <taxon>Bacteria</taxon>
        <taxon>Bacillati</taxon>
        <taxon>Bacillota</taxon>
        <taxon>Clostridia</taxon>
        <taxon>Peptostreptococcales</taxon>
        <taxon>Caminicellaceae</taxon>
        <taxon>Maledivibacter</taxon>
    </lineage>
</organism>
<accession>A0A1T5JGP1</accession>
<reference evidence="2 3" key="1">
    <citation type="submission" date="2017-02" db="EMBL/GenBank/DDBJ databases">
        <authorList>
            <person name="Peterson S.W."/>
        </authorList>
    </citation>
    <scope>NUCLEOTIDE SEQUENCE [LARGE SCALE GENOMIC DNA]</scope>
    <source>
        <strain evidence="2 3">M1</strain>
    </source>
</reference>